<dbReference type="SUPFAM" id="SSF49373">
    <property type="entry name" value="Invasin/intimin cell-adhesion fragments"/>
    <property type="match status" value="2"/>
</dbReference>
<protein>
    <submittedName>
        <fullName evidence="6">Ig-like domain-containing protein</fullName>
    </submittedName>
</protein>
<dbReference type="InterPro" id="IPR013128">
    <property type="entry name" value="Peptidase_C1A"/>
</dbReference>
<dbReference type="Pfam" id="PF02368">
    <property type="entry name" value="Big_2"/>
    <property type="match status" value="2"/>
</dbReference>
<evidence type="ECO:0000259" key="4">
    <source>
        <dbReference type="SMART" id="SM00635"/>
    </source>
</evidence>
<dbReference type="InterPro" id="IPR025660">
    <property type="entry name" value="Pept_his_AS"/>
</dbReference>
<dbReference type="SMART" id="SM00635">
    <property type="entry name" value="BID_2"/>
    <property type="match status" value="2"/>
</dbReference>
<feature type="domain" description="BIG2" evidence="4">
    <location>
        <begin position="603"/>
        <end position="680"/>
    </location>
</feature>
<dbReference type="InterPro" id="IPR008964">
    <property type="entry name" value="Invasin/intimin_cell_adhesion"/>
</dbReference>
<dbReference type="SUPFAM" id="SSF54001">
    <property type="entry name" value="Cysteine proteinases"/>
    <property type="match status" value="1"/>
</dbReference>
<dbReference type="InterPro" id="IPR003343">
    <property type="entry name" value="Big_2"/>
</dbReference>
<feature type="region of interest" description="Disordered" evidence="2">
    <location>
        <begin position="684"/>
        <end position="800"/>
    </location>
</feature>
<keyword evidence="3" id="KW-0732">Signal</keyword>
<evidence type="ECO:0000256" key="3">
    <source>
        <dbReference type="SAM" id="SignalP"/>
    </source>
</evidence>
<dbReference type="CDD" id="cd02619">
    <property type="entry name" value="Peptidase_C1"/>
    <property type="match status" value="1"/>
</dbReference>
<comment type="caution">
    <text evidence="6">The sequence shown here is derived from an EMBL/GenBank/DDBJ whole genome shotgun (WGS) entry which is preliminary data.</text>
</comment>
<dbReference type="Proteomes" id="UP001546774">
    <property type="component" value="Unassembled WGS sequence"/>
</dbReference>
<dbReference type="Pfam" id="PF18560">
    <property type="entry name" value="Lectin_like"/>
    <property type="match status" value="1"/>
</dbReference>
<dbReference type="Pfam" id="PF00112">
    <property type="entry name" value="Peptidase_C1"/>
    <property type="match status" value="1"/>
</dbReference>
<feature type="chain" id="PRO_5046082156" evidence="3">
    <location>
        <begin position="32"/>
        <end position="1087"/>
    </location>
</feature>
<gene>
    <name evidence="6" type="ORF">WMO37_14300</name>
</gene>
<evidence type="ECO:0000313" key="6">
    <source>
        <dbReference type="EMBL" id="MEQ2556160.1"/>
    </source>
</evidence>
<dbReference type="InterPro" id="IPR000668">
    <property type="entry name" value="Peptidase_C1A_C"/>
</dbReference>
<evidence type="ECO:0000313" key="7">
    <source>
        <dbReference type="Proteomes" id="UP001546774"/>
    </source>
</evidence>
<proteinExistence type="inferred from homology"/>
<name>A0ABV1H8W2_9FIRM</name>
<evidence type="ECO:0000259" key="5">
    <source>
        <dbReference type="SMART" id="SM00645"/>
    </source>
</evidence>
<dbReference type="InterPro" id="IPR040528">
    <property type="entry name" value="Lectin-like"/>
</dbReference>
<dbReference type="EMBL" id="JBBMFS010000018">
    <property type="protein sequence ID" value="MEQ2556160.1"/>
    <property type="molecule type" value="Genomic_DNA"/>
</dbReference>
<dbReference type="Gene3D" id="2.60.40.1080">
    <property type="match status" value="2"/>
</dbReference>
<feature type="signal peptide" evidence="3">
    <location>
        <begin position="1"/>
        <end position="31"/>
    </location>
</feature>
<dbReference type="PROSITE" id="PS00639">
    <property type="entry name" value="THIOL_PROTEASE_HIS"/>
    <property type="match status" value="1"/>
</dbReference>
<sequence>MRGHMKKCIRKAAAAVLSAALLVTSESPAFAQNIQQTAVPADVITEQSRLEDGIAQTGYISDSFSEKRQEVQKEDTEGLLKSAAEQLPGQYRTQQLPAVRNQGGYGTCWAFSTIACMEINLMKKGYGETDLSELQLIYFATHSVKDKLGGLTGDDYVYTDTDINYLMRGGNYEMAVNTLSDWLSAAREESAPYETAADVLDTGLSDELAYADVAHLQNYRSYNLQNMEDVKQAVMDYGAVGISYYAYTYSGFASNQYYNADTAGYYCYDEQTTNHAVTVVGWDDDYPAQNFPTAPEGNGAWIVRNSWGSDFGEDGYFYISYYDQSLSGSAVAFEAEPADNYDNNYQYDGSAFAMMTGKQQFKAANVFTAKANENGTEQIAAASFEVMAKQMDYTVSIYTGLTDVDNPESGELKAQKSGSFSSGDKDNLLKTVAFDEPVTVNQGEIFSVVAAFAGSGGQSVMLYYDCARTLNGIQANCAAQPHQSYIYLNEYYGWSDYGNTNNTNFRIKAFTNNVAEPDTAVTAVKLNKHALELNWQQSEQLTAEVLPENAANKNVIWTSSDSGVAEVSQEGVVTAKGAGSAVITVETEDGKMQDSCTVTVKKPITDIKITGTGELKAGDKAALSVVILPQDTTDDTTVVWTSSDTNIAAVDQNGLVTALSKGTVTITAKAGTHTAEHTLVITQAAPKPTESTTEATTEVTKPTQKPTESTTEATTEAPKPTPKPTESTTEATTEAPKPTPKPTESTTEAPKPTQKPTEATTEATKPTESTTEVTKPSEQPTETPTQKPDTEPTKPDTEEKVVYEMRQDAEGVWHYYANDVIAADYCGMACNEYGWWYIQNGDVNFTYTGMACNEYGWWYFNNGQLDLTFYGLANNEYGTWFYTNGQLNFGFTGMLIPDDRWLYVRNGQVLTDYTGMAVNEYGWWYFKDGQLDFNYTGMACNEYGWWYFNNGQLNLTFNGLADNEYGTWFYTNGQLNFGFTGMLIPDDRWLYVRNGQVLTDYTGMAVNDYGWWYFKDGAIDFVYTGMAVNEYGWWYFNNGVIDFAYTGIGSNEYGQWYFNRGTIDFGYSGTFFADGRQYTIRNGLVIS</sequence>
<dbReference type="InterPro" id="IPR000169">
    <property type="entry name" value="Pept_cys_AS"/>
</dbReference>
<organism evidence="6 7">
    <name type="scientific">Lachnospira intestinalis</name>
    <dbReference type="NCBI Taxonomy" id="3133158"/>
    <lineage>
        <taxon>Bacteria</taxon>
        <taxon>Bacillati</taxon>
        <taxon>Bacillota</taxon>
        <taxon>Clostridia</taxon>
        <taxon>Lachnospirales</taxon>
        <taxon>Lachnospiraceae</taxon>
        <taxon>Lachnospira</taxon>
    </lineage>
</organism>
<comment type="similarity">
    <text evidence="1">Belongs to the peptidase C1 family.</text>
</comment>
<dbReference type="PROSITE" id="PS00139">
    <property type="entry name" value="THIOL_PROTEASE_CYS"/>
    <property type="match status" value="1"/>
</dbReference>
<feature type="compositionally biased region" description="Low complexity" evidence="2">
    <location>
        <begin position="684"/>
        <end position="772"/>
    </location>
</feature>
<dbReference type="InterPro" id="IPR038765">
    <property type="entry name" value="Papain-like_cys_pep_sf"/>
</dbReference>
<dbReference type="PANTHER" id="PTHR12411">
    <property type="entry name" value="CYSTEINE PROTEASE FAMILY C1-RELATED"/>
    <property type="match status" value="1"/>
</dbReference>
<feature type="domain" description="Peptidase C1A papain C-terminal" evidence="5">
    <location>
        <begin position="87"/>
        <end position="334"/>
    </location>
</feature>
<feature type="compositionally biased region" description="Polar residues" evidence="2">
    <location>
        <begin position="773"/>
        <end position="787"/>
    </location>
</feature>
<accession>A0ABV1H8W2</accession>
<dbReference type="SMART" id="SM00645">
    <property type="entry name" value="Pept_C1"/>
    <property type="match status" value="1"/>
</dbReference>
<dbReference type="Pfam" id="PF21540">
    <property type="entry name" value="Choline_bind_4"/>
    <property type="match status" value="8"/>
</dbReference>
<dbReference type="Gene3D" id="3.90.70.10">
    <property type="entry name" value="Cysteine proteinases"/>
    <property type="match status" value="1"/>
</dbReference>
<dbReference type="InterPro" id="IPR048713">
    <property type="entry name" value="Choline_bind_rpt"/>
</dbReference>
<evidence type="ECO:0000256" key="2">
    <source>
        <dbReference type="SAM" id="MobiDB-lite"/>
    </source>
</evidence>
<feature type="compositionally biased region" description="Basic and acidic residues" evidence="2">
    <location>
        <begin position="788"/>
        <end position="800"/>
    </location>
</feature>
<keyword evidence="7" id="KW-1185">Reference proteome</keyword>
<feature type="domain" description="BIG2" evidence="4">
    <location>
        <begin position="520"/>
        <end position="597"/>
    </location>
</feature>
<reference evidence="6" key="1">
    <citation type="submission" date="2024-03" db="EMBL/GenBank/DDBJ databases">
        <title>Human intestinal bacterial collection.</title>
        <authorList>
            <person name="Pauvert C."/>
            <person name="Hitch T.C.A."/>
            <person name="Clavel T."/>
        </authorList>
    </citation>
    <scope>NUCLEOTIDE SEQUENCE [LARGE SCALE GENOMIC DNA]</scope>
    <source>
        <strain evidence="6">CLA-AA-H89B</strain>
    </source>
</reference>
<evidence type="ECO:0000256" key="1">
    <source>
        <dbReference type="ARBA" id="ARBA00008455"/>
    </source>
</evidence>